<reference evidence="1" key="1">
    <citation type="submission" date="2018-02" db="EMBL/GenBank/DDBJ databases">
        <title>Rhizophora mucronata_Transcriptome.</title>
        <authorList>
            <person name="Meera S.P."/>
            <person name="Sreeshan A."/>
            <person name="Augustine A."/>
        </authorList>
    </citation>
    <scope>NUCLEOTIDE SEQUENCE</scope>
    <source>
        <tissue evidence="1">Leaf</tissue>
    </source>
</reference>
<accession>A0A2P2NW66</accession>
<evidence type="ECO:0000313" key="1">
    <source>
        <dbReference type="EMBL" id="MBX46705.1"/>
    </source>
</evidence>
<protein>
    <submittedName>
        <fullName evidence="1">Uncharacterized protein</fullName>
    </submittedName>
</protein>
<organism evidence="1">
    <name type="scientific">Rhizophora mucronata</name>
    <name type="common">Asiatic mangrove</name>
    <dbReference type="NCBI Taxonomy" id="61149"/>
    <lineage>
        <taxon>Eukaryota</taxon>
        <taxon>Viridiplantae</taxon>
        <taxon>Streptophyta</taxon>
        <taxon>Embryophyta</taxon>
        <taxon>Tracheophyta</taxon>
        <taxon>Spermatophyta</taxon>
        <taxon>Magnoliopsida</taxon>
        <taxon>eudicotyledons</taxon>
        <taxon>Gunneridae</taxon>
        <taxon>Pentapetalae</taxon>
        <taxon>rosids</taxon>
        <taxon>fabids</taxon>
        <taxon>Malpighiales</taxon>
        <taxon>Rhizophoraceae</taxon>
        <taxon>Rhizophora</taxon>
    </lineage>
</organism>
<proteinExistence type="predicted"/>
<name>A0A2P2NW66_RHIMU</name>
<sequence length="14" mass="1559">MTRDAQKSPSLMPP</sequence>
<dbReference type="EMBL" id="GGEC01066221">
    <property type="protein sequence ID" value="MBX46705.1"/>
    <property type="molecule type" value="Transcribed_RNA"/>
</dbReference>